<dbReference type="Gene3D" id="3.20.20.140">
    <property type="entry name" value="Metal-dependent hydrolases"/>
    <property type="match status" value="1"/>
</dbReference>
<feature type="binding site" evidence="7">
    <location>
        <position position="257"/>
    </location>
    <ligand>
        <name>Zn(2+)</name>
        <dbReference type="ChEBI" id="CHEBI:29105"/>
        <label>2</label>
    </ligand>
</feature>
<evidence type="ECO:0000313" key="11">
    <source>
        <dbReference type="EMBL" id="SMB94402.1"/>
    </source>
</evidence>
<feature type="active site" evidence="7">
    <location>
        <position position="330"/>
    </location>
</feature>
<accession>A0A1W1VM09</accession>
<dbReference type="GO" id="GO:0006145">
    <property type="term" value="P:purine nucleobase catabolic process"/>
    <property type="evidence" value="ECO:0007669"/>
    <property type="project" value="TreeGrafter"/>
</dbReference>
<evidence type="ECO:0000256" key="7">
    <source>
        <dbReference type="HAMAP-Rule" id="MF_00220"/>
    </source>
</evidence>
<dbReference type="GO" id="GO:0008270">
    <property type="term" value="F:zinc ion binding"/>
    <property type="evidence" value="ECO:0007669"/>
    <property type="project" value="UniProtKB-UniRule"/>
</dbReference>
<dbReference type="GO" id="GO:0005737">
    <property type="term" value="C:cytoplasm"/>
    <property type="evidence" value="ECO:0007669"/>
    <property type="project" value="TreeGrafter"/>
</dbReference>
<evidence type="ECO:0000256" key="5">
    <source>
        <dbReference type="ARBA" id="ARBA00022833"/>
    </source>
</evidence>
<dbReference type="Proteomes" id="UP000192582">
    <property type="component" value="Unassembled WGS sequence"/>
</dbReference>
<comment type="caution">
    <text evidence="7">Lacks conserved residue(s) required for the propagation of feature annotation.</text>
</comment>
<dbReference type="STRING" id="695939.SAMN00790413_02372"/>
<keyword evidence="6 7" id="KW-0665">Pyrimidine biosynthesis</keyword>
<dbReference type="SUPFAM" id="SSF51556">
    <property type="entry name" value="Metallo-dependent hydrolases"/>
    <property type="match status" value="1"/>
</dbReference>
<proteinExistence type="inferred from homology"/>
<feature type="binding site" evidence="7">
    <location>
        <position position="119"/>
    </location>
    <ligand>
        <name>substrate</name>
    </ligand>
</feature>
<dbReference type="PANTHER" id="PTHR43668">
    <property type="entry name" value="ALLANTOINASE"/>
    <property type="match status" value="1"/>
</dbReference>
<feature type="region of interest" description="Disordered" evidence="8">
    <location>
        <begin position="1"/>
        <end position="27"/>
    </location>
</feature>
<feature type="domain" description="Amidohydrolase 3" evidence="9">
    <location>
        <begin position="360"/>
        <end position="445"/>
    </location>
</feature>
<feature type="binding site" evidence="7">
    <location>
        <position position="177"/>
    </location>
    <ligand>
        <name>Zn(2+)</name>
        <dbReference type="ChEBI" id="CHEBI:29105"/>
        <label>1</label>
    </ligand>
</feature>
<evidence type="ECO:0000256" key="8">
    <source>
        <dbReference type="SAM" id="MobiDB-lite"/>
    </source>
</evidence>
<dbReference type="UniPathway" id="UPA00070">
    <property type="reaction ID" value="UER00117"/>
</dbReference>
<dbReference type="Gene3D" id="2.30.40.10">
    <property type="entry name" value="Urease, subunit C, domain 1"/>
    <property type="match status" value="1"/>
</dbReference>
<comment type="cofactor">
    <cofactor evidence="7">
        <name>Zn(2+)</name>
        <dbReference type="ChEBI" id="CHEBI:29105"/>
    </cofactor>
    <text evidence="7">Binds 2 Zn(2+) ions per subunit.</text>
</comment>
<dbReference type="GO" id="GO:0004038">
    <property type="term" value="F:allantoinase activity"/>
    <property type="evidence" value="ECO:0007669"/>
    <property type="project" value="TreeGrafter"/>
</dbReference>
<evidence type="ECO:0000256" key="3">
    <source>
        <dbReference type="ARBA" id="ARBA00022723"/>
    </source>
</evidence>
<comment type="catalytic activity">
    <reaction evidence="7">
        <text>(S)-dihydroorotate + H2O = N-carbamoyl-L-aspartate + H(+)</text>
        <dbReference type="Rhea" id="RHEA:24296"/>
        <dbReference type="ChEBI" id="CHEBI:15377"/>
        <dbReference type="ChEBI" id="CHEBI:15378"/>
        <dbReference type="ChEBI" id="CHEBI:30864"/>
        <dbReference type="ChEBI" id="CHEBI:32814"/>
        <dbReference type="EC" id="3.5.2.3"/>
    </reaction>
</comment>
<dbReference type="CDD" id="cd01317">
    <property type="entry name" value="DHOase_IIa"/>
    <property type="match status" value="1"/>
</dbReference>
<dbReference type="InterPro" id="IPR050138">
    <property type="entry name" value="DHOase/Allantoinase_Hydrolase"/>
</dbReference>
<dbReference type="PANTHER" id="PTHR43668:SF2">
    <property type="entry name" value="ALLANTOINASE"/>
    <property type="match status" value="1"/>
</dbReference>
<dbReference type="InterPro" id="IPR024403">
    <property type="entry name" value="DHOase_cat"/>
</dbReference>
<dbReference type="NCBIfam" id="NF006841">
    <property type="entry name" value="PRK09357.2-2"/>
    <property type="match status" value="1"/>
</dbReference>
<keyword evidence="12" id="KW-1185">Reference proteome</keyword>
<evidence type="ECO:0000256" key="4">
    <source>
        <dbReference type="ARBA" id="ARBA00022801"/>
    </source>
</evidence>
<protein>
    <recommendedName>
        <fullName evidence="7">Dihydroorotase</fullName>
        <shortName evidence="7">DHOase</shortName>
        <ecNumber evidence="7">3.5.2.3</ecNumber>
    </recommendedName>
</protein>
<feature type="binding site" evidence="7">
    <location>
        <position position="330"/>
    </location>
    <ligand>
        <name>Zn(2+)</name>
        <dbReference type="ChEBI" id="CHEBI:29105"/>
        <label>1</label>
    </ligand>
</feature>
<keyword evidence="4 7" id="KW-0378">Hydrolase</keyword>
<dbReference type="InterPro" id="IPR004722">
    <property type="entry name" value="DHOase"/>
</dbReference>
<feature type="binding site" evidence="7">
    <location>
        <position position="204"/>
    </location>
    <ligand>
        <name>Zn(2+)</name>
        <dbReference type="ChEBI" id="CHEBI:29105"/>
        <label>2</label>
    </ligand>
</feature>
<dbReference type="EMBL" id="FWWU01000009">
    <property type="protein sequence ID" value="SMB94402.1"/>
    <property type="molecule type" value="Genomic_DNA"/>
</dbReference>
<dbReference type="InterPro" id="IPR002195">
    <property type="entry name" value="Dihydroorotase_CS"/>
</dbReference>
<feature type="binding site" evidence="7">
    <location>
        <position position="334"/>
    </location>
    <ligand>
        <name>substrate</name>
    </ligand>
</feature>
<comment type="pathway">
    <text evidence="7">Pyrimidine metabolism; UMP biosynthesis via de novo pathway; (S)-dihydroorotate from bicarbonate: step 3/3.</text>
</comment>
<evidence type="ECO:0000259" key="9">
    <source>
        <dbReference type="Pfam" id="PF07969"/>
    </source>
</evidence>
<dbReference type="InterPro" id="IPR032466">
    <property type="entry name" value="Metal_Hydrolase"/>
</dbReference>
<dbReference type="GO" id="GO:0044205">
    <property type="term" value="P:'de novo' UMP biosynthetic process"/>
    <property type="evidence" value="ECO:0007669"/>
    <property type="project" value="UniProtKB-UniRule"/>
</dbReference>
<feature type="binding site" evidence="7">
    <location>
        <begin position="87"/>
        <end position="89"/>
    </location>
    <ligand>
        <name>substrate</name>
    </ligand>
</feature>
<evidence type="ECO:0000256" key="1">
    <source>
        <dbReference type="ARBA" id="ARBA00002368"/>
    </source>
</evidence>
<reference evidence="11 12" key="1">
    <citation type="submission" date="2017-04" db="EMBL/GenBank/DDBJ databases">
        <authorList>
            <person name="Afonso C.L."/>
            <person name="Miller P.J."/>
            <person name="Scott M.A."/>
            <person name="Spackman E."/>
            <person name="Goraichik I."/>
            <person name="Dimitrov K.M."/>
            <person name="Suarez D.L."/>
            <person name="Swayne D.E."/>
        </authorList>
    </citation>
    <scope>NUCLEOTIDE SEQUENCE [LARGE SCALE GENOMIC DNA]</scope>
    <source>
        <strain evidence="11 12">KR-140</strain>
    </source>
</reference>
<dbReference type="NCBIfam" id="TIGR00857">
    <property type="entry name" value="pyrC_multi"/>
    <property type="match status" value="1"/>
</dbReference>
<dbReference type="PROSITE" id="PS00483">
    <property type="entry name" value="DIHYDROOROTASE_2"/>
    <property type="match status" value="1"/>
</dbReference>
<dbReference type="EC" id="3.5.2.3" evidence="7"/>
<comment type="function">
    <text evidence="1 7">Catalyzes the reversible cyclization of carbamoyl aspartate to dihydroorotate.</text>
</comment>
<keyword evidence="3 7" id="KW-0479">Metal-binding</keyword>
<dbReference type="HAMAP" id="MF_00220_B">
    <property type="entry name" value="PyrC_classI_B"/>
    <property type="match status" value="1"/>
</dbReference>
<name>A0A1W1VM09_9DEIO</name>
<dbReference type="InterPro" id="IPR013108">
    <property type="entry name" value="Amidohydro_3"/>
</dbReference>
<feature type="binding site" evidence="7">
    <location>
        <position position="85"/>
    </location>
    <ligand>
        <name>Zn(2+)</name>
        <dbReference type="ChEBI" id="CHEBI:29105"/>
        <label>1</label>
    </ligand>
</feature>
<feature type="binding site" evidence="7">
    <location>
        <position position="87"/>
    </location>
    <ligand>
        <name>Zn(2+)</name>
        <dbReference type="ChEBI" id="CHEBI:29105"/>
        <label>1</label>
    </ligand>
</feature>
<dbReference type="InterPro" id="IPR011059">
    <property type="entry name" value="Metal-dep_hydrolase_composite"/>
</dbReference>
<dbReference type="Pfam" id="PF07969">
    <property type="entry name" value="Amidohydro_3"/>
    <property type="match status" value="1"/>
</dbReference>
<dbReference type="SUPFAM" id="SSF51338">
    <property type="entry name" value="Composite domain of metallo-dependent hydrolases"/>
    <property type="match status" value="1"/>
</dbReference>
<organism evidence="11 12">
    <name type="scientific">Deinococcus hopiensis KR-140</name>
    <dbReference type="NCBI Taxonomy" id="695939"/>
    <lineage>
        <taxon>Bacteria</taxon>
        <taxon>Thermotogati</taxon>
        <taxon>Deinococcota</taxon>
        <taxon>Deinococci</taxon>
        <taxon>Deinococcales</taxon>
        <taxon>Deinococcaceae</taxon>
        <taxon>Deinococcus</taxon>
    </lineage>
</organism>
<feature type="binding site" evidence="7">
    <location>
        <position position="177"/>
    </location>
    <ligand>
        <name>Zn(2+)</name>
        <dbReference type="ChEBI" id="CHEBI:29105"/>
        <label>2</label>
    </ligand>
</feature>
<dbReference type="AlphaFoldDB" id="A0A1W1VM09"/>
<evidence type="ECO:0000256" key="2">
    <source>
        <dbReference type="ARBA" id="ARBA00010286"/>
    </source>
</evidence>
<dbReference type="Pfam" id="PF12890">
    <property type="entry name" value="DHOase"/>
    <property type="match status" value="1"/>
</dbReference>
<gene>
    <name evidence="7" type="primary">pyrC</name>
    <name evidence="11" type="ORF">SAMN00790413_02372</name>
</gene>
<comment type="similarity">
    <text evidence="2 7">Belongs to the metallo-dependent hydrolases superfamily. DHOase family. Class I DHOase subfamily.</text>
</comment>
<keyword evidence="5 7" id="KW-0862">Zinc</keyword>
<evidence type="ECO:0000256" key="6">
    <source>
        <dbReference type="ARBA" id="ARBA00022975"/>
    </source>
</evidence>
<evidence type="ECO:0000259" key="10">
    <source>
        <dbReference type="Pfam" id="PF12890"/>
    </source>
</evidence>
<feature type="binding site" evidence="7">
    <location>
        <begin position="348"/>
        <end position="349"/>
    </location>
    <ligand>
        <name>substrate</name>
    </ligand>
</feature>
<feature type="domain" description="Dihydroorotase catalytic" evidence="10">
    <location>
        <begin position="77"/>
        <end position="260"/>
    </location>
</feature>
<dbReference type="GO" id="GO:0004151">
    <property type="term" value="F:dihydroorotase activity"/>
    <property type="evidence" value="ECO:0007669"/>
    <property type="project" value="UniProtKB-UniRule"/>
</dbReference>
<sequence>MPPPSLPFASSAAGQGEGPKSQSFGGIEGTEMTQLTITNIKRPGSDQPESITVEHGVIKGWNLPHEGEVIDGQGGTLAPALTELHAHLREPGQTEKEDLASGLAAAAAGGYGTVVSMPNTSPVVDDPAIVRALIEKAEGLGFARLKPAAALTKGQKGEQLAELAFLKDAGAAMFTDDGRTNENARVLRLGLEYAHSLGMVISVHAEDATLRADGVINEGPVSEALGLPGNPAAAEAARVARDIEIVAQTGARLHVQHLSTARALDLVREAKKRGLPVTCEVCPHHLTLTDEALRSFDAIYKVAPPLRTQADAQHLLAGLLDGTVDCLATDHAPHTRAEKERDLLDAPFGIAYIELAFPLMWTRFGEQLGLEKLLDLMTQAPARVMGWPEPTLEAGTPADLVVLDLQTQRTVNPAEFKSKARFSPWAGEMLRGWPTLTVVNGRVAYRRE</sequence>
<evidence type="ECO:0000313" key="12">
    <source>
        <dbReference type="Proteomes" id="UP000192582"/>
    </source>
</evidence>